<name>A0AAJ5CZI7_PANPU</name>
<organism evidence="2 3">
    <name type="scientific">Pandoraea pulmonicola</name>
    <dbReference type="NCBI Taxonomy" id="93221"/>
    <lineage>
        <taxon>Bacteria</taxon>
        <taxon>Pseudomonadati</taxon>
        <taxon>Pseudomonadota</taxon>
        <taxon>Betaproteobacteria</taxon>
        <taxon>Burkholderiales</taxon>
        <taxon>Burkholderiaceae</taxon>
        <taxon>Pandoraea</taxon>
    </lineage>
</organism>
<sequence>MYPISGAVASDARFPVTASTSAQPTPPASTSAQSPTLGTEVQEVRRDNGWSRTPSSLSQLLSPLRTTTVTELPPGNVNPLTSTSTQPAPVGANVRSVHQANQAGGRTQARVHTEMTDALLDFLRQPPSPGTSQLLDRFEAIQESLERGVDAQALNDVPSPSPEAPAPIREWMLTDRDAAPDPPAMTPSKPTTYANTEASTDRTSDSVQRQPSPGARAERKRAAPSRADSELTANVTNVTPPPPKTSKTVNDETLLAIQSAVQAAQTTGQLLNKGELAKALGVNKPQLDYYVLHNDLTVPARKRLARIAGESASSTKIGDDVLLALEAEVDSHRSFNTAEFARRHGLNKRSVGAYVRVVDWDTRKAELRPLAKLRLSRIKGKAVRSNVRLETDYWQVLKSEVDSNRPFSVSAFADRYAVPQGTVWKDAKKLREPAAPPHPTPVMRIVEPRDLLALREELASGGPFDRQAWTQRLGLSPFAVRKYVTAEGKLTAMGLSLLVKIAPQDAG</sequence>
<proteinExistence type="predicted"/>
<comment type="caution">
    <text evidence="2">The sequence shown here is derived from an EMBL/GenBank/DDBJ whole genome shotgun (WGS) entry which is preliminary data.</text>
</comment>
<feature type="region of interest" description="Disordered" evidence="1">
    <location>
        <begin position="176"/>
        <end position="248"/>
    </location>
</feature>
<evidence type="ECO:0000256" key="1">
    <source>
        <dbReference type="SAM" id="MobiDB-lite"/>
    </source>
</evidence>
<dbReference type="AlphaFoldDB" id="A0AAJ5CZI7"/>
<feature type="region of interest" description="Disordered" evidence="1">
    <location>
        <begin position="70"/>
        <end position="90"/>
    </location>
</feature>
<feature type="compositionally biased region" description="Polar residues" evidence="1">
    <location>
        <begin position="188"/>
        <end position="198"/>
    </location>
</feature>
<reference evidence="2 3" key="1">
    <citation type="submission" date="2018-06" db="EMBL/GenBank/DDBJ databases">
        <authorList>
            <consortium name="Pathogen Informatics"/>
            <person name="Doyle S."/>
        </authorList>
    </citation>
    <scope>NUCLEOTIDE SEQUENCE [LARGE SCALE GENOMIC DNA]</scope>
    <source>
        <strain evidence="2 3">NCTC13159</strain>
    </source>
</reference>
<feature type="compositionally biased region" description="Polar residues" evidence="1">
    <location>
        <begin position="78"/>
        <end position="87"/>
    </location>
</feature>
<feature type="compositionally biased region" description="Low complexity" evidence="1">
    <location>
        <begin position="17"/>
        <end position="36"/>
    </location>
</feature>
<accession>A0AAJ5CZI7</accession>
<dbReference type="Proteomes" id="UP000254589">
    <property type="component" value="Unassembled WGS sequence"/>
</dbReference>
<feature type="region of interest" description="Disordered" evidence="1">
    <location>
        <begin position="1"/>
        <end position="57"/>
    </location>
</feature>
<evidence type="ECO:0000313" key="3">
    <source>
        <dbReference type="Proteomes" id="UP000254589"/>
    </source>
</evidence>
<protein>
    <submittedName>
        <fullName evidence="2">Uncharacterized protein</fullName>
    </submittedName>
</protein>
<gene>
    <name evidence="2" type="ORF">NCTC13159_01114</name>
</gene>
<evidence type="ECO:0000313" key="2">
    <source>
        <dbReference type="EMBL" id="SUA89647.1"/>
    </source>
</evidence>
<dbReference type="EMBL" id="UGSJ01000001">
    <property type="protein sequence ID" value="SUA89647.1"/>
    <property type="molecule type" value="Genomic_DNA"/>
</dbReference>